<name>A0ABN9M0Y8_9NEOB</name>
<comment type="caution">
    <text evidence="1">The sequence shown here is derived from an EMBL/GenBank/DDBJ whole genome shotgun (WGS) entry which is preliminary data.</text>
</comment>
<reference evidence="1" key="1">
    <citation type="submission" date="2023-07" db="EMBL/GenBank/DDBJ databases">
        <authorList>
            <person name="Stuckert A."/>
        </authorList>
    </citation>
    <scope>NUCLEOTIDE SEQUENCE</scope>
</reference>
<dbReference type="Proteomes" id="UP001176940">
    <property type="component" value="Unassembled WGS sequence"/>
</dbReference>
<gene>
    <name evidence="1" type="ORF">RIMI_LOCUS14207958</name>
</gene>
<organism evidence="1 2">
    <name type="scientific">Ranitomeya imitator</name>
    <name type="common">mimic poison frog</name>
    <dbReference type="NCBI Taxonomy" id="111125"/>
    <lineage>
        <taxon>Eukaryota</taxon>
        <taxon>Metazoa</taxon>
        <taxon>Chordata</taxon>
        <taxon>Craniata</taxon>
        <taxon>Vertebrata</taxon>
        <taxon>Euteleostomi</taxon>
        <taxon>Amphibia</taxon>
        <taxon>Batrachia</taxon>
        <taxon>Anura</taxon>
        <taxon>Neobatrachia</taxon>
        <taxon>Hyloidea</taxon>
        <taxon>Dendrobatidae</taxon>
        <taxon>Dendrobatinae</taxon>
        <taxon>Ranitomeya</taxon>
    </lineage>
</organism>
<accession>A0ABN9M0Y8</accession>
<evidence type="ECO:0000313" key="2">
    <source>
        <dbReference type="Proteomes" id="UP001176940"/>
    </source>
</evidence>
<sequence>MEVCRDELWMRKLIMGYGQYEEKKENDSRDDVIYKTVLHVILSPHRLSSMLFSPSQTVLHIILSLTDCPSCYSLPHRLSSILFSPSQTAFMLFPF</sequence>
<proteinExistence type="predicted"/>
<evidence type="ECO:0000313" key="1">
    <source>
        <dbReference type="EMBL" id="CAJ0953159.1"/>
    </source>
</evidence>
<protein>
    <submittedName>
        <fullName evidence="1">Uncharacterized protein</fullName>
    </submittedName>
</protein>
<dbReference type="EMBL" id="CAUEEQ010036326">
    <property type="protein sequence ID" value="CAJ0953159.1"/>
    <property type="molecule type" value="Genomic_DNA"/>
</dbReference>
<keyword evidence="2" id="KW-1185">Reference proteome</keyword>